<organism evidence="1 2">
    <name type="scientific">Peribacillus muralis</name>
    <dbReference type="NCBI Taxonomy" id="264697"/>
    <lineage>
        <taxon>Bacteria</taxon>
        <taxon>Bacillati</taxon>
        <taxon>Bacillota</taxon>
        <taxon>Bacilli</taxon>
        <taxon>Bacillales</taxon>
        <taxon>Bacillaceae</taxon>
        <taxon>Peribacillus</taxon>
    </lineage>
</organism>
<sequence>MKLPVPFMNFIKSIFMIRNTEYRPLHALVVACALDVIRRNDVILRAFNPKIRDSTVQVKFAPNKKRAEPTNLSGLPVKDSVHAPTPIVETRCSQFFFTHLF</sequence>
<name>A0A1B3XRI7_9BACI</name>
<evidence type="ECO:0000313" key="1">
    <source>
        <dbReference type="EMBL" id="AOH55843.1"/>
    </source>
</evidence>
<protein>
    <submittedName>
        <fullName evidence="1">Uncharacterized protein</fullName>
    </submittedName>
</protein>
<dbReference type="Proteomes" id="UP000077926">
    <property type="component" value="Chromosome"/>
</dbReference>
<reference evidence="1 2" key="1">
    <citation type="submission" date="2016-08" db="EMBL/GenBank/DDBJ databases">
        <title>Complete genome sequence of Bacillus muralis G25-68, a strain with toxicity to nematodes.</title>
        <authorList>
            <person name="Zheng Z."/>
        </authorList>
    </citation>
    <scope>NUCLEOTIDE SEQUENCE [LARGE SCALE GENOMIC DNA]</scope>
    <source>
        <strain evidence="1 2">G25-68</strain>
    </source>
</reference>
<keyword evidence="2" id="KW-1185">Reference proteome</keyword>
<dbReference type="KEGG" id="bmur:ABE28_015885"/>
<evidence type="ECO:0000313" key="2">
    <source>
        <dbReference type="Proteomes" id="UP000077926"/>
    </source>
</evidence>
<proteinExistence type="predicted"/>
<accession>A0A1B3XRI7</accession>
<dbReference type="AlphaFoldDB" id="A0A1B3XRI7"/>
<dbReference type="EMBL" id="CP017080">
    <property type="protein sequence ID" value="AOH55843.1"/>
    <property type="molecule type" value="Genomic_DNA"/>
</dbReference>
<gene>
    <name evidence="1" type="ORF">ABE28_015885</name>
</gene>